<name>A0A1E3HUJ2_9TREE</name>
<protein>
    <recommendedName>
        <fullName evidence="4">Phytanoyl-CoA dioxygenase</fullName>
    </recommendedName>
</protein>
<dbReference type="PANTHER" id="PTHR31630:SF6">
    <property type="entry name" value="PHYTANOYL-COA DIOXYGENASE-RELATED"/>
    <property type="match status" value="1"/>
</dbReference>
<dbReference type="Gene3D" id="2.60.120.620">
    <property type="entry name" value="q2cbj1_9rhob like domain"/>
    <property type="match status" value="1"/>
</dbReference>
<dbReference type="EMBL" id="AWGJ01000005">
    <property type="protein sequence ID" value="ODN80008.1"/>
    <property type="molecule type" value="Genomic_DNA"/>
</dbReference>
<dbReference type="Proteomes" id="UP000094065">
    <property type="component" value="Unassembled WGS sequence"/>
</dbReference>
<proteinExistence type="predicted"/>
<keyword evidence="3" id="KW-1185">Reference proteome</keyword>
<dbReference type="InterPro" id="IPR008775">
    <property type="entry name" value="Phytyl_CoA_dOase-like"/>
</dbReference>
<organism evidence="2 3">
    <name type="scientific">Cryptococcus amylolentus CBS 6039</name>
    <dbReference type="NCBI Taxonomy" id="1295533"/>
    <lineage>
        <taxon>Eukaryota</taxon>
        <taxon>Fungi</taxon>
        <taxon>Dikarya</taxon>
        <taxon>Basidiomycota</taxon>
        <taxon>Agaricomycotina</taxon>
        <taxon>Tremellomycetes</taxon>
        <taxon>Tremellales</taxon>
        <taxon>Cryptococcaceae</taxon>
        <taxon>Cryptococcus</taxon>
    </lineage>
</organism>
<dbReference type="PANTHER" id="PTHR31630">
    <property type="entry name" value="PHYTANOYL-COA DIOXYGENASE-RELATED-RELATED"/>
    <property type="match status" value="1"/>
</dbReference>
<evidence type="ECO:0000313" key="2">
    <source>
        <dbReference type="EMBL" id="ODN80008.1"/>
    </source>
</evidence>
<comment type="caution">
    <text evidence="2">The sequence shown here is derived from an EMBL/GenBank/DDBJ whole genome shotgun (WGS) entry which is preliminary data.</text>
</comment>
<dbReference type="SUPFAM" id="SSF51197">
    <property type="entry name" value="Clavaminate synthase-like"/>
    <property type="match status" value="1"/>
</dbReference>
<dbReference type="GeneID" id="30155182"/>
<dbReference type="OrthoDB" id="445007at2759"/>
<reference evidence="2 3" key="1">
    <citation type="submission" date="2016-06" db="EMBL/GenBank/DDBJ databases">
        <title>Evolution of pathogenesis and genome organization in the Tremellales.</title>
        <authorList>
            <person name="Cuomo C."/>
            <person name="Litvintseva A."/>
            <person name="Heitman J."/>
            <person name="Chen Y."/>
            <person name="Sun S."/>
            <person name="Springer D."/>
            <person name="Dromer F."/>
            <person name="Young S."/>
            <person name="Zeng Q."/>
            <person name="Chapman S."/>
            <person name="Gujja S."/>
            <person name="Saif S."/>
            <person name="Birren B."/>
        </authorList>
    </citation>
    <scope>NUCLEOTIDE SEQUENCE [LARGE SCALE GENOMIC DNA]</scope>
    <source>
        <strain evidence="2 3">CBS 6039</strain>
    </source>
</reference>
<evidence type="ECO:0000313" key="3">
    <source>
        <dbReference type="Proteomes" id="UP000094065"/>
    </source>
</evidence>
<feature type="region of interest" description="Disordered" evidence="1">
    <location>
        <begin position="290"/>
        <end position="325"/>
    </location>
</feature>
<gene>
    <name evidence="2" type="ORF">L202_03873</name>
</gene>
<dbReference type="Pfam" id="PF05721">
    <property type="entry name" value="PhyH"/>
    <property type="match status" value="1"/>
</dbReference>
<dbReference type="AlphaFoldDB" id="A0A1E3HUJ2"/>
<evidence type="ECO:0008006" key="4">
    <source>
        <dbReference type="Google" id="ProtNLM"/>
    </source>
</evidence>
<accession>A0A1E3HUJ2</accession>
<sequence>MTRSTWLQSLETDGFFVLPSVIPSELCDEFQQEAWEWLESFPYGFKRDDKNTWNAECLPYSTTGGLYNRYSVNHEAFVWKVRTLPAIHQIFADIWGTDDLIASFDGMNASLPINASTGRTDISPTKPWPHIDQNPRQVANFELYQSIACLSPSGPSDGGLCVLSKSHLLHQNYFKSIGGFKPDQDVGVAENGYNYKDGDLDWYKARGCEEVKICANEGDLILWDSRTIHWNASPTGTQTRFATYICYSPRTHMSPTELESKIEIFKARKGTTHFPYLNRVPAERPGYYNALPRRPDGSLDPANRTKPRKEPVETAEVLKAAGVRA</sequence>
<dbReference type="RefSeq" id="XP_018994855.1">
    <property type="nucleotide sequence ID" value="XM_019137829.1"/>
</dbReference>
<evidence type="ECO:0000256" key="1">
    <source>
        <dbReference type="SAM" id="MobiDB-lite"/>
    </source>
</evidence>